<evidence type="ECO:0000313" key="2">
    <source>
        <dbReference type="EMBL" id="MBB5373446.1"/>
    </source>
</evidence>
<sequence>MTHNEDNVRGANRRALLSGAGLSIAAAGLAAAAALPAHATEPSPPNLEPNTGATLAALTKQLAILPRRRQFSTVPMILTDPAQWDSEALNAVLAYRGGPKQVWDNTDLAGPWLNLMRNSLNVEIYAWKHPDFLIASATHASAHLALYDQTAWDKYKLAAFTGGKFSTNTLIETPPAAKGDVSNIQNPAGPFSPAANSIAVLQQRGVVFLACHNAIWELSGALLKAGVNPGGLSHEALAADLTNHLIPGAILSPGTVGTIPELQRAGFHYAVAA</sequence>
<evidence type="ECO:0000256" key="1">
    <source>
        <dbReference type="SAM" id="SignalP"/>
    </source>
</evidence>
<gene>
    <name evidence="2" type="ORF">HNP71_001706</name>
</gene>
<protein>
    <recommendedName>
        <fullName evidence="4">Transcriptional initiation protein Tat</fullName>
    </recommendedName>
</protein>
<organism evidence="2 3">
    <name type="scientific">Acidocella aromatica</name>
    <dbReference type="NCBI Taxonomy" id="1303579"/>
    <lineage>
        <taxon>Bacteria</taxon>
        <taxon>Pseudomonadati</taxon>
        <taxon>Pseudomonadota</taxon>
        <taxon>Alphaproteobacteria</taxon>
        <taxon>Acetobacterales</taxon>
        <taxon>Acidocellaceae</taxon>
        <taxon>Acidocella</taxon>
    </lineage>
</organism>
<feature type="chain" id="PRO_5033009027" description="Transcriptional initiation protein Tat" evidence="1">
    <location>
        <begin position="40"/>
        <end position="273"/>
    </location>
</feature>
<dbReference type="EMBL" id="JACHFJ010000006">
    <property type="protein sequence ID" value="MBB5373446.1"/>
    <property type="molecule type" value="Genomic_DNA"/>
</dbReference>
<accession>A0A840VCL2</accession>
<keyword evidence="1" id="KW-0732">Signal</keyword>
<keyword evidence="3" id="KW-1185">Reference proteome</keyword>
<name>A0A840VCL2_9PROT</name>
<dbReference type="InterPro" id="IPR006311">
    <property type="entry name" value="TAT_signal"/>
</dbReference>
<dbReference type="AlphaFoldDB" id="A0A840VCL2"/>
<reference evidence="2 3" key="1">
    <citation type="submission" date="2020-08" db="EMBL/GenBank/DDBJ databases">
        <title>Genomic Encyclopedia of Type Strains, Phase IV (KMG-IV): sequencing the most valuable type-strain genomes for metagenomic binning, comparative biology and taxonomic classification.</title>
        <authorList>
            <person name="Goeker M."/>
        </authorList>
    </citation>
    <scope>NUCLEOTIDE SEQUENCE [LARGE SCALE GENOMIC DNA]</scope>
    <source>
        <strain evidence="2 3">DSM 27026</strain>
    </source>
</reference>
<evidence type="ECO:0008006" key="4">
    <source>
        <dbReference type="Google" id="ProtNLM"/>
    </source>
</evidence>
<dbReference type="PROSITE" id="PS51318">
    <property type="entry name" value="TAT"/>
    <property type="match status" value="1"/>
</dbReference>
<comment type="caution">
    <text evidence="2">The sequence shown here is derived from an EMBL/GenBank/DDBJ whole genome shotgun (WGS) entry which is preliminary data.</text>
</comment>
<proteinExistence type="predicted"/>
<evidence type="ECO:0000313" key="3">
    <source>
        <dbReference type="Proteomes" id="UP000553706"/>
    </source>
</evidence>
<dbReference type="Proteomes" id="UP000553706">
    <property type="component" value="Unassembled WGS sequence"/>
</dbReference>
<dbReference type="RefSeq" id="WP_183266445.1">
    <property type="nucleotide sequence ID" value="NZ_JACHFJ010000006.1"/>
</dbReference>
<feature type="signal peptide" evidence="1">
    <location>
        <begin position="1"/>
        <end position="39"/>
    </location>
</feature>